<keyword evidence="3" id="KW-1185">Reference proteome</keyword>
<dbReference type="AlphaFoldDB" id="A0A3M7PZ78"/>
<dbReference type="EMBL" id="REGN01008103">
    <property type="protein sequence ID" value="RNA04457.1"/>
    <property type="molecule type" value="Genomic_DNA"/>
</dbReference>
<proteinExistence type="predicted"/>
<dbReference type="Proteomes" id="UP000276133">
    <property type="component" value="Unassembled WGS sequence"/>
</dbReference>
<accession>A0A3M7PZ78</accession>
<name>A0A3M7PZ78_BRAPC</name>
<organism evidence="2 3">
    <name type="scientific">Brachionus plicatilis</name>
    <name type="common">Marine rotifer</name>
    <name type="synonym">Brachionus muelleri</name>
    <dbReference type="NCBI Taxonomy" id="10195"/>
    <lineage>
        <taxon>Eukaryota</taxon>
        <taxon>Metazoa</taxon>
        <taxon>Spiralia</taxon>
        <taxon>Gnathifera</taxon>
        <taxon>Rotifera</taxon>
        <taxon>Eurotatoria</taxon>
        <taxon>Monogononta</taxon>
        <taxon>Pseudotrocha</taxon>
        <taxon>Ploima</taxon>
        <taxon>Brachionidae</taxon>
        <taxon>Brachionus</taxon>
    </lineage>
</organism>
<gene>
    <name evidence="2" type="ORF">BpHYR1_010534</name>
</gene>
<evidence type="ECO:0000256" key="1">
    <source>
        <dbReference type="SAM" id="MobiDB-lite"/>
    </source>
</evidence>
<feature type="region of interest" description="Disordered" evidence="1">
    <location>
        <begin position="113"/>
        <end position="135"/>
    </location>
</feature>
<reference evidence="2 3" key="1">
    <citation type="journal article" date="2018" name="Sci. Rep.">
        <title>Genomic signatures of local adaptation to the degree of environmental predictability in rotifers.</title>
        <authorList>
            <person name="Franch-Gras L."/>
            <person name="Hahn C."/>
            <person name="Garcia-Roger E.M."/>
            <person name="Carmona M.J."/>
            <person name="Serra M."/>
            <person name="Gomez A."/>
        </authorList>
    </citation>
    <scope>NUCLEOTIDE SEQUENCE [LARGE SCALE GENOMIC DNA]</scope>
    <source>
        <strain evidence="2">HYR1</strain>
    </source>
</reference>
<evidence type="ECO:0000313" key="3">
    <source>
        <dbReference type="Proteomes" id="UP000276133"/>
    </source>
</evidence>
<comment type="caution">
    <text evidence="2">The sequence shown here is derived from an EMBL/GenBank/DDBJ whole genome shotgun (WGS) entry which is preliminary data.</text>
</comment>
<dbReference type="OrthoDB" id="10070508at2759"/>
<evidence type="ECO:0000313" key="2">
    <source>
        <dbReference type="EMBL" id="RNA04457.1"/>
    </source>
</evidence>
<protein>
    <submittedName>
        <fullName evidence="2">Uncharacterized protein</fullName>
    </submittedName>
</protein>
<sequence length="300" mass="34890">MNKDFNVEYSHQLFLENEHNKTIIPGLITGKKRMIKPQNTCKKKCEPSFFPQLPIDQYPISREPFTEISKKPQESLKYIQHIGVRYLEPPEPDKPGDLIIRKLPDKQIAPGAPVFIRQTPPKPRTPSPLFIREPPPSPLPKVERQVIEIPGKTLPPPPRRVIVEKLPPIPPKPRTIIIDKWLPQKELKRQVIIEKVPNPTPLYQSQKNILINWESPNVEIERRITNLGVYKVDPDEYIKKYGNSFSHTEEAEQILKSIKMPIYHKHQMSKSSKSLNKHYSFDSIESFSQIANKKRVSFQK</sequence>